<name>A0ABP8NR00_9BACT</name>
<accession>A0ABP8NR00</accession>
<proteinExistence type="predicted"/>
<dbReference type="Proteomes" id="UP001500067">
    <property type="component" value="Unassembled WGS sequence"/>
</dbReference>
<organism evidence="1 2">
    <name type="scientific">Nemorincola caseinilytica</name>
    <dbReference type="NCBI Taxonomy" id="2054315"/>
    <lineage>
        <taxon>Bacteria</taxon>
        <taxon>Pseudomonadati</taxon>
        <taxon>Bacteroidota</taxon>
        <taxon>Chitinophagia</taxon>
        <taxon>Chitinophagales</taxon>
        <taxon>Chitinophagaceae</taxon>
        <taxon>Nemorincola</taxon>
    </lineage>
</organism>
<evidence type="ECO:0000313" key="2">
    <source>
        <dbReference type="Proteomes" id="UP001500067"/>
    </source>
</evidence>
<gene>
    <name evidence="1" type="ORF">GCM10023093_29470</name>
</gene>
<sequence length="195" mass="22939">MTPKEKQIETFYPASVQEWRLWLQQHHDKKPSIWIVCYKKETGIPTITWSEAVDEALCFGWIDSTRRSVDSGSFIQFFTRRKPTSTWSRINKEKVDRLTAEGRMTPAGQEVIEKAKKNGSWELLDQVEDLAIPKEMEKEFKLHPGSKDFFLGLSRSVRKQMLHWVTMAKLPETKHKRIKEIVTHAAQQQRAPRFR</sequence>
<dbReference type="EMBL" id="BAABFA010000024">
    <property type="protein sequence ID" value="GAA4469649.1"/>
    <property type="molecule type" value="Genomic_DNA"/>
</dbReference>
<dbReference type="RefSeq" id="WP_345084891.1">
    <property type="nucleotide sequence ID" value="NZ_BAABFA010000024.1"/>
</dbReference>
<dbReference type="Pfam" id="PF13376">
    <property type="entry name" value="OmdA"/>
    <property type="match status" value="1"/>
</dbReference>
<protein>
    <submittedName>
        <fullName evidence="1">YdeI/OmpD-associated family protein</fullName>
    </submittedName>
</protein>
<keyword evidence="2" id="KW-1185">Reference proteome</keyword>
<comment type="caution">
    <text evidence="1">The sequence shown here is derived from an EMBL/GenBank/DDBJ whole genome shotgun (WGS) entry which is preliminary data.</text>
</comment>
<reference evidence="2" key="1">
    <citation type="journal article" date="2019" name="Int. J. Syst. Evol. Microbiol.">
        <title>The Global Catalogue of Microorganisms (GCM) 10K type strain sequencing project: providing services to taxonomists for standard genome sequencing and annotation.</title>
        <authorList>
            <consortium name="The Broad Institute Genomics Platform"/>
            <consortium name="The Broad Institute Genome Sequencing Center for Infectious Disease"/>
            <person name="Wu L."/>
            <person name="Ma J."/>
        </authorList>
    </citation>
    <scope>NUCLEOTIDE SEQUENCE [LARGE SCALE GENOMIC DNA]</scope>
    <source>
        <strain evidence="2">JCM 32105</strain>
    </source>
</reference>
<evidence type="ECO:0000313" key="1">
    <source>
        <dbReference type="EMBL" id="GAA4469649.1"/>
    </source>
</evidence>